<comment type="caution">
    <text evidence="33">The sequence shown here is derived from an EMBL/GenBank/DDBJ whole genome shotgun (WGS) entry which is preliminary data.</text>
</comment>
<keyword evidence="11 32" id="KW-0472">Membrane</keyword>
<evidence type="ECO:0000256" key="15">
    <source>
        <dbReference type="ARBA" id="ARBA00034231"/>
    </source>
</evidence>
<keyword evidence="4" id="KW-1003">Cell membrane</keyword>
<evidence type="ECO:0000256" key="22">
    <source>
        <dbReference type="ARBA" id="ARBA00049276"/>
    </source>
</evidence>
<feature type="transmembrane region" description="Helical" evidence="32">
    <location>
        <begin position="161"/>
        <end position="185"/>
    </location>
</feature>
<comment type="catalytic activity">
    <reaction evidence="19">
        <text>tauro-beta-muricholate(out) + 2 Na(+)(out) = tauro-beta-muricholate(in) + 2 Na(+)(in)</text>
        <dbReference type="Rhea" id="RHEA:72179"/>
        <dbReference type="ChEBI" id="CHEBI:29101"/>
        <dbReference type="ChEBI" id="CHEBI:133064"/>
    </reaction>
</comment>
<evidence type="ECO:0000256" key="20">
    <source>
        <dbReference type="ARBA" id="ARBA00048327"/>
    </source>
</evidence>
<dbReference type="Pfam" id="PF01758">
    <property type="entry name" value="SBF"/>
    <property type="match status" value="1"/>
</dbReference>
<evidence type="ECO:0000256" key="10">
    <source>
        <dbReference type="ARBA" id="ARBA00023065"/>
    </source>
</evidence>
<comment type="function">
    <text evidence="26">As a major transporter of conjugated bile salts from plasma into the hepatocyte, it plays a key role in the enterohepatic circulation of bile salts necessary for the solubilization and absorption of dietary fat and fat-soluble vitamins. It is strictly dependent on the extracellular presence of sodium. It exhibits broad substrate specificity and transports various bile acids, such as taurocholate, cholate, as well as non-bile acid organic compounds, such as estrone sulfate. Works collaboratively with the ileal transporter (NTCP2), the organic solute transporter (OST), and the bile salt export pump (BSEP), to ensure efficacious biological recycling of bile acids during enterohepatic circulation.</text>
</comment>
<evidence type="ECO:0000256" key="27">
    <source>
        <dbReference type="ARBA" id="ARBA00073206"/>
    </source>
</evidence>
<dbReference type="PANTHER" id="PTHR10361">
    <property type="entry name" value="SODIUM-BILE ACID COTRANSPORTER"/>
    <property type="match status" value="1"/>
</dbReference>
<keyword evidence="34" id="KW-1185">Reference proteome</keyword>
<dbReference type="FunFam" id="1.20.1530.20:FF:000016">
    <property type="entry name" value="Solute carrier family 10 member 1"/>
    <property type="match status" value="1"/>
</dbReference>
<evidence type="ECO:0000313" key="33">
    <source>
        <dbReference type="EMBL" id="KAI7799702.1"/>
    </source>
</evidence>
<evidence type="ECO:0000256" key="2">
    <source>
        <dbReference type="ARBA" id="ARBA00006528"/>
    </source>
</evidence>
<keyword evidence="8" id="KW-0915">Sodium</keyword>
<comment type="catalytic activity">
    <reaction evidence="17">
        <text>tauroursodeoxycholate(out) + 2 Na(+)(out) = tauroursodeoxycholate(in) + 2 Na(+)(in)</text>
        <dbReference type="Rhea" id="RHEA:71927"/>
        <dbReference type="ChEBI" id="CHEBI:29101"/>
        <dbReference type="ChEBI" id="CHEBI:132028"/>
    </reaction>
</comment>
<evidence type="ECO:0000256" key="21">
    <source>
        <dbReference type="ARBA" id="ARBA00048338"/>
    </source>
</evidence>
<evidence type="ECO:0000256" key="3">
    <source>
        <dbReference type="ARBA" id="ARBA00022448"/>
    </source>
</evidence>
<dbReference type="Gene3D" id="1.20.1530.20">
    <property type="match status" value="1"/>
</dbReference>
<evidence type="ECO:0000256" key="17">
    <source>
        <dbReference type="ARBA" id="ARBA00047596"/>
    </source>
</evidence>
<evidence type="ECO:0000256" key="24">
    <source>
        <dbReference type="ARBA" id="ARBA00052374"/>
    </source>
</evidence>
<comment type="catalytic activity">
    <reaction evidence="24">
        <text>taurohyodeoxycholate(out) + 2 Na(+)(out) = taurohyodeoxycholate(in) + 2 Na(+)(in)</text>
        <dbReference type="Rhea" id="RHEA:72167"/>
        <dbReference type="ChEBI" id="CHEBI:29101"/>
        <dbReference type="ChEBI" id="CHEBI:191407"/>
    </reaction>
</comment>
<sequence length="353" mass="38876">MFSINTTTEYNLTVFDNTTSRYDNAFVEKMNHVISLSLIVVTFIAMMSLGCTMEVSKIKKYLIKPKGVAIAAVAQYGIMPLTAFCLAKLLQLGPLESITVLICGCCPGGNLSNFFALALQGDINLSIVMTTCSTVMGLGLMPLMIYLYCQGFSNLERAVPYTSIIISMILILVPCGVGILINYHFPKYSKIITKVGISVMLILFVVIGVVAGVIDGNRVFRVTAPPLLATAALMPMIGYICGYILSTLFKMNASCRRTIAIETGCQNIQLCTTILKVAFPAEVIGQLYLFPVVYIVFQVVEALFLVVLFRCHQMLRPSDQVRLYLVHSCYKQFSGRITKVKEKQMNASEHALS</sequence>
<comment type="catalytic activity">
    <reaction evidence="14">
        <text>glycocholate(out) + 2 Na(+)(out) = glycocholate(in) + 2 Na(+)(in)</text>
        <dbReference type="Rhea" id="RHEA:71935"/>
        <dbReference type="ChEBI" id="CHEBI:29101"/>
        <dbReference type="ChEBI" id="CHEBI:29746"/>
    </reaction>
</comment>
<comment type="similarity">
    <text evidence="2">Belongs to the bile acid:sodium symporter (BASS) (TC 2.A.28) family.</text>
</comment>
<evidence type="ECO:0000256" key="23">
    <source>
        <dbReference type="ARBA" id="ARBA00051799"/>
    </source>
</evidence>
<evidence type="ECO:0000256" key="29">
    <source>
        <dbReference type="ARBA" id="ARBA00075246"/>
    </source>
</evidence>
<dbReference type="EMBL" id="JAFHDT010000015">
    <property type="protein sequence ID" value="KAI7799702.1"/>
    <property type="molecule type" value="Genomic_DNA"/>
</dbReference>
<keyword evidence="7 32" id="KW-1133">Transmembrane helix</keyword>
<evidence type="ECO:0000256" key="9">
    <source>
        <dbReference type="ARBA" id="ARBA00023055"/>
    </source>
</evidence>
<proteinExistence type="inferred from homology"/>
<keyword evidence="3" id="KW-0813">Transport</keyword>
<feature type="transmembrane region" description="Helical" evidence="32">
    <location>
        <begin position="288"/>
        <end position="309"/>
    </location>
</feature>
<comment type="catalytic activity">
    <reaction evidence="21">
        <text>taurochenodeoxycholate(out) + 2 Na(+)(out) = taurochenodeoxycholate(in) + 2 Na(+)(in)</text>
        <dbReference type="Rhea" id="RHEA:71923"/>
        <dbReference type="ChEBI" id="CHEBI:9407"/>
        <dbReference type="ChEBI" id="CHEBI:29101"/>
    </reaction>
</comment>
<evidence type="ECO:0000256" key="14">
    <source>
        <dbReference type="ARBA" id="ARBA00034215"/>
    </source>
</evidence>
<evidence type="ECO:0000256" key="12">
    <source>
        <dbReference type="ARBA" id="ARBA00023180"/>
    </source>
</evidence>
<dbReference type="InterPro" id="IPR002657">
    <property type="entry name" value="BilAc:Na_symport/Acr3"/>
</dbReference>
<evidence type="ECO:0000256" key="13">
    <source>
        <dbReference type="ARBA" id="ARBA00023201"/>
    </source>
</evidence>
<comment type="catalytic activity">
    <reaction evidence="22">
        <text>tauronorcholate(out) + 2 Na(+)(out) = tauronorcholate(in) + 2 Na(+)(in)</text>
        <dbReference type="Rhea" id="RHEA:71915"/>
        <dbReference type="ChEBI" id="CHEBI:29101"/>
        <dbReference type="ChEBI" id="CHEBI:191405"/>
    </reaction>
</comment>
<reference evidence="33" key="1">
    <citation type="submission" date="2021-02" db="EMBL/GenBank/DDBJ databases">
        <title>Comparative genomics reveals that relaxation of natural selection precedes convergent phenotypic evolution of cavefish.</title>
        <authorList>
            <person name="Peng Z."/>
        </authorList>
    </citation>
    <scope>NUCLEOTIDE SEQUENCE</scope>
    <source>
        <tissue evidence="33">Muscle</tissue>
    </source>
</reference>
<feature type="transmembrane region" description="Helical" evidence="32">
    <location>
        <begin position="123"/>
        <end position="149"/>
    </location>
</feature>
<comment type="catalytic activity">
    <reaction evidence="15">
        <text>cholate(out) + 2 Na(+)(out) = cholate(in) + 2 Na(+)(in)</text>
        <dbReference type="Rhea" id="RHEA:71911"/>
        <dbReference type="ChEBI" id="CHEBI:29101"/>
        <dbReference type="ChEBI" id="CHEBI:29747"/>
    </reaction>
</comment>
<evidence type="ECO:0000256" key="26">
    <source>
        <dbReference type="ARBA" id="ARBA00056510"/>
    </source>
</evidence>
<keyword evidence="9" id="KW-0445">Lipid transport</keyword>
<evidence type="ECO:0000256" key="1">
    <source>
        <dbReference type="ARBA" id="ARBA00004651"/>
    </source>
</evidence>
<evidence type="ECO:0000256" key="19">
    <source>
        <dbReference type="ARBA" id="ARBA00048013"/>
    </source>
</evidence>
<evidence type="ECO:0000256" key="18">
    <source>
        <dbReference type="ARBA" id="ARBA00047743"/>
    </source>
</evidence>
<feature type="transmembrane region" description="Helical" evidence="32">
    <location>
        <begin position="226"/>
        <end position="245"/>
    </location>
</feature>
<evidence type="ECO:0000256" key="11">
    <source>
        <dbReference type="ARBA" id="ARBA00023136"/>
    </source>
</evidence>
<comment type="catalytic activity">
    <reaction evidence="23">
        <text>taurohyocholate(out) + 2 Na(+)(out) = taurohyocholate(in) + 2 Na(+)(in)</text>
        <dbReference type="Rhea" id="RHEA:72171"/>
        <dbReference type="ChEBI" id="CHEBI:29101"/>
        <dbReference type="ChEBI" id="CHEBI:58874"/>
    </reaction>
</comment>
<keyword evidence="6" id="KW-0769">Symport</keyword>
<gene>
    <name evidence="33" type="ORF">IRJ41_009619</name>
</gene>
<comment type="catalytic activity">
    <reaction evidence="16">
        <text>tauroallocholate(out) + 2 Na(+)(out) = tauroallocholate(in) + 2 Na(+)(in)</text>
        <dbReference type="Rhea" id="RHEA:51840"/>
        <dbReference type="ChEBI" id="CHEBI:29101"/>
        <dbReference type="ChEBI" id="CHEBI:191406"/>
    </reaction>
</comment>
<keyword evidence="10" id="KW-0406">Ion transport</keyword>
<feature type="transmembrane region" description="Helical" evidence="32">
    <location>
        <begin position="33"/>
        <end position="55"/>
    </location>
</feature>
<dbReference type="InterPro" id="IPR004710">
    <property type="entry name" value="Bilac:Na_transpt"/>
</dbReference>
<evidence type="ECO:0000256" key="31">
    <source>
        <dbReference type="ARBA" id="ARBA00082917"/>
    </source>
</evidence>
<comment type="subcellular location">
    <subcellularLocation>
        <location evidence="1">Cell membrane</location>
        <topology evidence="1">Multi-pass membrane protein</topology>
    </subcellularLocation>
</comment>
<keyword evidence="13" id="KW-0739">Sodium transport</keyword>
<protein>
    <recommendedName>
        <fullName evidence="27">Hepatic sodium/bile acid cotransporter</fullName>
    </recommendedName>
    <alternativeName>
        <fullName evidence="29">Na(+)/bile acid cotransporter</fullName>
    </alternativeName>
    <alternativeName>
        <fullName evidence="28">Na(+)/taurocholate transport protein</fullName>
    </alternativeName>
    <alternativeName>
        <fullName evidence="30">Sodium/taurocholate cotransporting polypeptide</fullName>
    </alternativeName>
    <alternativeName>
        <fullName evidence="31">Solute carrier family 10 member 1</fullName>
    </alternativeName>
</protein>
<dbReference type="AlphaFoldDB" id="A0A9W7TPB0"/>
<evidence type="ECO:0000256" key="7">
    <source>
        <dbReference type="ARBA" id="ARBA00022989"/>
    </source>
</evidence>
<keyword evidence="5 32" id="KW-0812">Transmembrane</keyword>
<organism evidence="33 34">
    <name type="scientific">Triplophysa rosa</name>
    <name type="common">Cave loach</name>
    <dbReference type="NCBI Taxonomy" id="992332"/>
    <lineage>
        <taxon>Eukaryota</taxon>
        <taxon>Metazoa</taxon>
        <taxon>Chordata</taxon>
        <taxon>Craniata</taxon>
        <taxon>Vertebrata</taxon>
        <taxon>Euteleostomi</taxon>
        <taxon>Actinopterygii</taxon>
        <taxon>Neopterygii</taxon>
        <taxon>Teleostei</taxon>
        <taxon>Ostariophysi</taxon>
        <taxon>Cypriniformes</taxon>
        <taxon>Nemacheilidae</taxon>
        <taxon>Triplophysa</taxon>
    </lineage>
</organism>
<dbReference type="Proteomes" id="UP001059041">
    <property type="component" value="Linkage Group LG15"/>
</dbReference>
<evidence type="ECO:0000256" key="16">
    <source>
        <dbReference type="ARBA" id="ARBA00047311"/>
    </source>
</evidence>
<keyword evidence="12" id="KW-0325">Glycoprotein</keyword>
<name>A0A9W7TPB0_TRIRA</name>
<accession>A0A9W7TPB0</accession>
<evidence type="ECO:0000256" key="30">
    <source>
        <dbReference type="ARBA" id="ARBA00078029"/>
    </source>
</evidence>
<evidence type="ECO:0000313" key="34">
    <source>
        <dbReference type="Proteomes" id="UP001059041"/>
    </source>
</evidence>
<feature type="transmembrane region" description="Helical" evidence="32">
    <location>
        <begin position="191"/>
        <end position="214"/>
    </location>
</feature>
<dbReference type="InterPro" id="IPR038770">
    <property type="entry name" value="Na+/solute_symporter_sf"/>
</dbReference>
<evidence type="ECO:0000256" key="5">
    <source>
        <dbReference type="ARBA" id="ARBA00022692"/>
    </source>
</evidence>
<comment type="catalytic activity">
    <reaction evidence="20">
        <text>taurocholate(out) + 2 Na(+)(out) = taurocholate(in) + 2 Na(+)(in)</text>
        <dbReference type="Rhea" id="RHEA:71875"/>
        <dbReference type="ChEBI" id="CHEBI:29101"/>
        <dbReference type="ChEBI" id="CHEBI:36257"/>
    </reaction>
</comment>
<evidence type="ECO:0000256" key="4">
    <source>
        <dbReference type="ARBA" id="ARBA00022475"/>
    </source>
</evidence>
<dbReference type="PANTHER" id="PTHR10361:SF40">
    <property type="entry name" value="HEPATIC SODIUM_BILE ACID COTRANSPORTER"/>
    <property type="match status" value="1"/>
</dbReference>
<comment type="catalytic activity">
    <reaction evidence="25">
        <text>estrone 3-sulfate(out) + 2 Na(+)(out) = estrone 3-sulfate(in) + 2 Na(+)(in)</text>
        <dbReference type="Rhea" id="RHEA:71083"/>
        <dbReference type="ChEBI" id="CHEBI:29101"/>
        <dbReference type="ChEBI" id="CHEBI:60050"/>
    </reaction>
</comment>
<feature type="transmembrane region" description="Helical" evidence="32">
    <location>
        <begin position="67"/>
        <end position="90"/>
    </location>
</feature>
<comment type="catalytic activity">
    <reaction evidence="18">
        <text>taurodeoxycholate(out) + 2 Na(+)(out) = taurodeoxycholate(in) + 2 Na(+)(in)</text>
        <dbReference type="Rhea" id="RHEA:72087"/>
        <dbReference type="ChEBI" id="CHEBI:29101"/>
        <dbReference type="ChEBI" id="CHEBI:36261"/>
    </reaction>
</comment>
<evidence type="ECO:0000256" key="6">
    <source>
        <dbReference type="ARBA" id="ARBA00022847"/>
    </source>
</evidence>
<evidence type="ECO:0000256" key="28">
    <source>
        <dbReference type="ARBA" id="ARBA00075177"/>
    </source>
</evidence>
<dbReference type="GO" id="GO:0008508">
    <property type="term" value="F:bile acid:sodium symporter activity"/>
    <property type="evidence" value="ECO:0007669"/>
    <property type="project" value="TreeGrafter"/>
</dbReference>
<evidence type="ECO:0000256" key="32">
    <source>
        <dbReference type="SAM" id="Phobius"/>
    </source>
</evidence>
<evidence type="ECO:0000256" key="8">
    <source>
        <dbReference type="ARBA" id="ARBA00023053"/>
    </source>
</evidence>
<dbReference type="GO" id="GO:0005886">
    <property type="term" value="C:plasma membrane"/>
    <property type="evidence" value="ECO:0007669"/>
    <property type="project" value="UniProtKB-SubCell"/>
</dbReference>
<evidence type="ECO:0000256" key="25">
    <source>
        <dbReference type="ARBA" id="ARBA00052405"/>
    </source>
</evidence>